<evidence type="ECO:0000313" key="2">
    <source>
        <dbReference type="Proteomes" id="UP000014711"/>
    </source>
</evidence>
<dbReference type="RefSeq" id="YP_008242002.1">
    <property type="nucleotide sequence ID" value="NC_021802.1"/>
</dbReference>
<accession>R9ZYJ9</accession>
<dbReference type="InterPro" id="IPR053745">
    <property type="entry name" value="Viral_Tail_Comp_sf"/>
</dbReference>
<proteinExistence type="predicted"/>
<name>R9ZYJ9_9CAUD</name>
<protein>
    <submittedName>
        <fullName evidence="1">Structural protein</fullName>
    </submittedName>
</protein>
<dbReference type="Gene3D" id="3.30.2000.30">
    <property type="match status" value="1"/>
</dbReference>
<dbReference type="KEGG" id="vg:16797030"/>
<organism evidence="1 2">
    <name type="scientific">Cellulophaga phage phi10:1</name>
    <dbReference type="NCBI Taxonomy" id="1327981"/>
    <lineage>
        <taxon>Viruses</taxon>
        <taxon>Duplodnaviria</taxon>
        <taxon>Heunggongvirae</taxon>
        <taxon>Uroviricota</taxon>
        <taxon>Caudoviricetes</taxon>
        <taxon>Assiduviridae</taxon>
        <taxon>Cebadecemvirus</taxon>
        <taxon>Cebadecemvirus phi10una</taxon>
    </lineage>
</organism>
<dbReference type="GeneID" id="16797030"/>
<dbReference type="EMBL" id="KC821618">
    <property type="protein sequence ID" value="AGO48424.1"/>
    <property type="molecule type" value="Genomic_DNA"/>
</dbReference>
<keyword evidence="2" id="KW-1185">Reference proteome</keyword>
<dbReference type="OrthoDB" id="38897at10239"/>
<gene>
    <name evidence="1" type="ORF">Phi10:1_gp083</name>
</gene>
<evidence type="ECO:0000313" key="1">
    <source>
        <dbReference type="EMBL" id="AGO48424.1"/>
    </source>
</evidence>
<dbReference type="Proteomes" id="UP000014711">
    <property type="component" value="Segment"/>
</dbReference>
<reference evidence="1 2" key="1">
    <citation type="journal article" date="2013" name="Proc. Natl. Acad. Sci. U.S.A.">
        <title>Twelve previously unknown phage genera are ubiquitous in global oceans.</title>
        <authorList>
            <person name="Holmfeldt K."/>
            <person name="Solonenko N."/>
            <person name="Shah M."/>
            <person name="Corrier K."/>
            <person name="Riemann L."/>
            <person name="Verberkmoes N.C."/>
            <person name="Sullivan M.B."/>
        </authorList>
    </citation>
    <scope>NUCLEOTIDE SEQUENCE [LARGE SCALE GENOMIC DNA]</scope>
    <source>
        <strain evidence="1">Phi10:1</strain>
    </source>
</reference>
<sequence>MAVLPDKWIRKAVFDRIHRLGVDFDGEEITIPCYDTRVPEKGKNHYVLMTTQTNTEVPNKCGNGWLSSILLDVVTRYPNNGNMGSRLLADDIANEILTELNDISLDAESGLVIQTKTIDFPNDISSLTESENIFRKLIRYEFIIN</sequence>
<reference evidence="2" key="2">
    <citation type="submission" date="2013-03" db="EMBL/GenBank/DDBJ databases">
        <title>The Cellulophaga phages: a novel, diverse, and globally ubiquitous model system.</title>
        <authorList>
            <person name="Holmfeldt K."/>
            <person name="Solonenko N."/>
            <person name="Shah M."/>
            <person name="Corrier K."/>
            <person name="Riemann L."/>
            <person name="VerBerkmoes N.C."/>
            <person name="Sullivan M.B."/>
        </authorList>
    </citation>
    <scope>NUCLEOTIDE SEQUENCE [LARGE SCALE GENOMIC DNA]</scope>
</reference>